<organism evidence="1">
    <name type="scientific">marine sediment metagenome</name>
    <dbReference type="NCBI Taxonomy" id="412755"/>
    <lineage>
        <taxon>unclassified sequences</taxon>
        <taxon>metagenomes</taxon>
        <taxon>ecological metagenomes</taxon>
    </lineage>
</organism>
<sequence>MAQSDAHITNAFQVRFRGLAEYYKYAVDRCYLAKPKHDMETALTKTL</sequence>
<reference evidence="1" key="1">
    <citation type="journal article" date="2014" name="Front. Microbiol.">
        <title>High frequency of phylogenetically diverse reductive dehalogenase-homologous genes in deep subseafloor sedimentary metagenomes.</title>
        <authorList>
            <person name="Kawai M."/>
            <person name="Futagami T."/>
            <person name="Toyoda A."/>
            <person name="Takaki Y."/>
            <person name="Nishi S."/>
            <person name="Hori S."/>
            <person name="Arai W."/>
            <person name="Tsubouchi T."/>
            <person name="Morono Y."/>
            <person name="Uchiyama I."/>
            <person name="Ito T."/>
            <person name="Fujiyama A."/>
            <person name="Inagaki F."/>
            <person name="Takami H."/>
        </authorList>
    </citation>
    <scope>NUCLEOTIDE SEQUENCE</scope>
    <source>
        <strain evidence="1">Expedition CK06-06</strain>
    </source>
</reference>
<gene>
    <name evidence="1" type="ORF">S01H1_72366</name>
</gene>
<feature type="non-terminal residue" evidence="1">
    <location>
        <position position="47"/>
    </location>
</feature>
<accession>X0XD54</accession>
<comment type="caution">
    <text evidence="1">The sequence shown here is derived from an EMBL/GenBank/DDBJ whole genome shotgun (WGS) entry which is preliminary data.</text>
</comment>
<name>X0XD54_9ZZZZ</name>
<proteinExistence type="predicted"/>
<protein>
    <submittedName>
        <fullName evidence="1">Uncharacterized protein</fullName>
    </submittedName>
</protein>
<dbReference type="AlphaFoldDB" id="X0XD54"/>
<dbReference type="EMBL" id="BARS01048254">
    <property type="protein sequence ID" value="GAG34578.1"/>
    <property type="molecule type" value="Genomic_DNA"/>
</dbReference>
<evidence type="ECO:0000313" key="1">
    <source>
        <dbReference type="EMBL" id="GAG34578.1"/>
    </source>
</evidence>